<evidence type="ECO:0000256" key="1">
    <source>
        <dbReference type="SAM" id="MobiDB-lite"/>
    </source>
</evidence>
<protein>
    <submittedName>
        <fullName evidence="2">Uncharacterized protein</fullName>
    </submittedName>
</protein>
<gene>
    <name evidence="2" type="ORF">GCM10025869_01820</name>
</gene>
<proteinExistence type="predicted"/>
<keyword evidence="3" id="KW-1185">Reference proteome</keyword>
<feature type="compositionally biased region" description="Basic and acidic residues" evidence="1">
    <location>
        <begin position="191"/>
        <end position="200"/>
    </location>
</feature>
<feature type="compositionally biased region" description="Basic and acidic residues" evidence="1">
    <location>
        <begin position="89"/>
        <end position="113"/>
    </location>
</feature>
<reference evidence="3" key="1">
    <citation type="journal article" date="2019" name="Int. J. Syst. Evol. Microbiol.">
        <title>The Global Catalogue of Microorganisms (GCM) 10K type strain sequencing project: providing services to taxonomists for standard genome sequencing and annotation.</title>
        <authorList>
            <consortium name="The Broad Institute Genomics Platform"/>
            <consortium name="The Broad Institute Genome Sequencing Center for Infectious Disease"/>
            <person name="Wu L."/>
            <person name="Ma J."/>
        </authorList>
    </citation>
    <scope>NUCLEOTIDE SEQUENCE [LARGE SCALE GENOMIC DNA]</scope>
    <source>
        <strain evidence="3">NBRC 108755</strain>
    </source>
</reference>
<dbReference type="EMBL" id="BSVA01000001">
    <property type="protein sequence ID" value="GMA89653.1"/>
    <property type="molecule type" value="Genomic_DNA"/>
</dbReference>
<feature type="compositionally biased region" description="Basic and acidic residues" evidence="1">
    <location>
        <begin position="146"/>
        <end position="159"/>
    </location>
</feature>
<feature type="compositionally biased region" description="Basic and acidic residues" evidence="1">
    <location>
        <begin position="37"/>
        <end position="56"/>
    </location>
</feature>
<comment type="caution">
    <text evidence="2">The sequence shown here is derived from an EMBL/GenBank/DDBJ whole genome shotgun (WGS) entry which is preliminary data.</text>
</comment>
<dbReference type="Proteomes" id="UP001157069">
    <property type="component" value="Unassembled WGS sequence"/>
</dbReference>
<feature type="region of interest" description="Disordered" evidence="1">
    <location>
        <begin position="1"/>
        <end position="231"/>
    </location>
</feature>
<feature type="compositionally biased region" description="Basic and acidic residues" evidence="1">
    <location>
        <begin position="170"/>
        <end position="180"/>
    </location>
</feature>
<feature type="compositionally biased region" description="Basic and acidic residues" evidence="1">
    <location>
        <begin position="7"/>
        <end position="17"/>
    </location>
</feature>
<accession>A0ABQ6JN20</accession>
<evidence type="ECO:0000313" key="3">
    <source>
        <dbReference type="Proteomes" id="UP001157069"/>
    </source>
</evidence>
<sequence length="231" mass="25737">MRWRCGQGRELRCDRRPGGIRVTPVQERAVQARRGPGHHERPERDGGVTDHERQVRDVAPQPGPVIGGGQHAIRDEHDELGSRGWLVRQEARFVEQPREPRGEGARSEHDDTVRGGGAPPVGQQARSEACQQLIALPRGDPALGGEHPEARRRDAHGEGGDEAFLAARQPLEHRDRRVDAELQGVQIAPDEGDRRVETQHHVPSLPGSGRSVARSPQPVRRVRIRARSRRR</sequence>
<name>A0ABQ6JN20_9MICO</name>
<feature type="compositionally biased region" description="Basic and acidic residues" evidence="1">
    <location>
        <begin position="72"/>
        <end position="81"/>
    </location>
</feature>
<organism evidence="2 3">
    <name type="scientific">Homoserinibacter gongjuensis</name>
    <dbReference type="NCBI Taxonomy" id="1162968"/>
    <lineage>
        <taxon>Bacteria</taxon>
        <taxon>Bacillati</taxon>
        <taxon>Actinomycetota</taxon>
        <taxon>Actinomycetes</taxon>
        <taxon>Micrococcales</taxon>
        <taxon>Microbacteriaceae</taxon>
        <taxon>Homoserinibacter</taxon>
    </lineage>
</organism>
<evidence type="ECO:0000313" key="2">
    <source>
        <dbReference type="EMBL" id="GMA89653.1"/>
    </source>
</evidence>
<feature type="compositionally biased region" description="Basic residues" evidence="1">
    <location>
        <begin position="220"/>
        <end position="231"/>
    </location>
</feature>